<dbReference type="EMBL" id="JADFFM010000001">
    <property type="protein sequence ID" value="MBE9665997.1"/>
    <property type="molecule type" value="Genomic_DNA"/>
</dbReference>
<evidence type="ECO:0000313" key="2">
    <source>
        <dbReference type="EMBL" id="MBE9665997.1"/>
    </source>
</evidence>
<dbReference type="InterPro" id="IPR001173">
    <property type="entry name" value="Glyco_trans_2-like"/>
</dbReference>
<accession>A0ABR9XF32</accession>
<reference evidence="2 3" key="1">
    <citation type="submission" date="2020-10" db="EMBL/GenBank/DDBJ databases">
        <title>Mucilaginibacter mali sp. nov., isolated from rhizosphere soil of apple orchard.</title>
        <authorList>
            <person name="Lee J.-S."/>
            <person name="Kim H.S."/>
            <person name="Kim J.-S."/>
        </authorList>
    </citation>
    <scope>NUCLEOTIDE SEQUENCE [LARGE SCALE GENOMIC DNA]</scope>
    <source>
        <strain evidence="2 3">KCTC 23157</strain>
    </source>
</reference>
<feature type="domain" description="Glycosyltransferase 2-like" evidence="1">
    <location>
        <begin position="7"/>
        <end position="138"/>
    </location>
</feature>
<dbReference type="Proteomes" id="UP000632774">
    <property type="component" value="Unassembled WGS sequence"/>
</dbReference>
<name>A0ABR9XF32_9SPHI</name>
<sequence>MKYPLVSIIIPVYNAEKFIEASLRCALNQTWPNVEVIVVDDGSTDNSLAIINSFTDKRVIVINQKNQGASTAKQVGLNNVSGDYIQYLDADDLIAENKIEKQVNALINNHNKIAICKTAHFFTGDDPYTKNIAEKDDFLKNFHDSPLQFLINMYGGYTLLGNMIQPNSFLTPRNLIEKAGPWNENLTLDDDGEYFCRVILQSEGIIYQPDVLNYYRKYHNYLSLSGAKNKQALISQVTSVWLKHQHLLALASDTKDIEAIHNATNKNLSEILVNNYFEEPAIRGLIIDYKKLLNPILFPAYTNIGSNLLNTISKVFGWKTAKFLQYNYTKLKKIGHLQ</sequence>
<dbReference type="InterPro" id="IPR029044">
    <property type="entry name" value="Nucleotide-diphossugar_trans"/>
</dbReference>
<dbReference type="RefSeq" id="WP_194105372.1">
    <property type="nucleotide sequence ID" value="NZ_JADFFM010000001.1"/>
</dbReference>
<comment type="caution">
    <text evidence="2">The sequence shown here is derived from an EMBL/GenBank/DDBJ whole genome shotgun (WGS) entry which is preliminary data.</text>
</comment>
<dbReference type="PANTHER" id="PTHR22916:SF3">
    <property type="entry name" value="UDP-GLCNAC:BETAGAL BETA-1,3-N-ACETYLGLUCOSAMINYLTRANSFERASE-LIKE PROTEIN 1"/>
    <property type="match status" value="1"/>
</dbReference>
<organism evidence="2 3">
    <name type="scientific">Mucilaginibacter boryungensis</name>
    <dbReference type="NCBI Taxonomy" id="768480"/>
    <lineage>
        <taxon>Bacteria</taxon>
        <taxon>Pseudomonadati</taxon>
        <taxon>Bacteroidota</taxon>
        <taxon>Sphingobacteriia</taxon>
        <taxon>Sphingobacteriales</taxon>
        <taxon>Sphingobacteriaceae</taxon>
        <taxon>Mucilaginibacter</taxon>
    </lineage>
</organism>
<gene>
    <name evidence="2" type="ORF">IRJ18_06460</name>
</gene>
<dbReference type="Gene3D" id="3.90.550.10">
    <property type="entry name" value="Spore Coat Polysaccharide Biosynthesis Protein SpsA, Chain A"/>
    <property type="match status" value="1"/>
</dbReference>
<protein>
    <submittedName>
        <fullName evidence="2">Glycosyltransferase</fullName>
    </submittedName>
</protein>
<keyword evidence="3" id="KW-1185">Reference proteome</keyword>
<proteinExistence type="predicted"/>
<evidence type="ECO:0000259" key="1">
    <source>
        <dbReference type="Pfam" id="PF00535"/>
    </source>
</evidence>
<dbReference type="PANTHER" id="PTHR22916">
    <property type="entry name" value="GLYCOSYLTRANSFERASE"/>
    <property type="match status" value="1"/>
</dbReference>
<dbReference type="Pfam" id="PF00535">
    <property type="entry name" value="Glycos_transf_2"/>
    <property type="match status" value="1"/>
</dbReference>
<evidence type="ECO:0000313" key="3">
    <source>
        <dbReference type="Proteomes" id="UP000632774"/>
    </source>
</evidence>
<dbReference type="SUPFAM" id="SSF53448">
    <property type="entry name" value="Nucleotide-diphospho-sugar transferases"/>
    <property type="match status" value="1"/>
</dbReference>